<evidence type="ECO:0000313" key="3">
    <source>
        <dbReference type="WBParaSite" id="SMTH1_100040.1"/>
    </source>
</evidence>
<feature type="domain" description="GIY-YIG" evidence="1">
    <location>
        <begin position="229"/>
        <end position="329"/>
    </location>
</feature>
<dbReference type="PANTHER" id="PTHR21301:SF11">
    <property type="entry name" value="GIY-YIG DOMAIN-CONTAINING PROTEIN"/>
    <property type="match status" value="1"/>
</dbReference>
<evidence type="ECO:0000259" key="1">
    <source>
        <dbReference type="PROSITE" id="PS50164"/>
    </source>
</evidence>
<dbReference type="AlphaFoldDB" id="A0AA85APX0"/>
<dbReference type="PANTHER" id="PTHR21301">
    <property type="entry name" value="REVERSE TRANSCRIPTASE"/>
    <property type="match status" value="1"/>
</dbReference>
<dbReference type="Pfam" id="PF26215">
    <property type="entry name" value="HTH_animal"/>
    <property type="match status" value="1"/>
</dbReference>
<sequence length="345" mass="40318">MGSPVSPIVANLFMHSLETSAIAKSLCPPKLWLRYVDDIFIINKRDGMEELFNNANSISENIKLTKELESVDHKLAFLDCLVERRHNNKKLKINVYRKSTHSERYLDFNSAHSQSTKINVVKNLMNRSTKIVTDKEDQRTELNKVFSTLRDNNYPKRFLKKIIKNERKTKLESIRKEWKYTVVIPYRSETSEEIKRILNKHDIRVYFRANNTLRSTLVKVKDKLAKEEQQNIVYEIHCHDCNATYVGETSRQLNVRLKEHKQCLKNVPKSSVDLKKLENKSAIALHALETGHKINFEGTKILQKGFNTHKERLTAEALHIWANKNSLNRKDGIQMATTWQISFDK</sequence>
<dbReference type="Proteomes" id="UP000050791">
    <property type="component" value="Unassembled WGS sequence"/>
</dbReference>
<dbReference type="WBParaSite" id="SMTH1_100040.1">
    <property type="protein sequence ID" value="SMTH1_100040.1"/>
    <property type="gene ID" value="SMTH1_100040"/>
</dbReference>
<proteinExistence type="predicted"/>
<organism evidence="2 3">
    <name type="scientific">Schistosoma mattheei</name>
    <dbReference type="NCBI Taxonomy" id="31246"/>
    <lineage>
        <taxon>Eukaryota</taxon>
        <taxon>Metazoa</taxon>
        <taxon>Spiralia</taxon>
        <taxon>Lophotrochozoa</taxon>
        <taxon>Platyhelminthes</taxon>
        <taxon>Trematoda</taxon>
        <taxon>Digenea</taxon>
        <taxon>Strigeidida</taxon>
        <taxon>Schistosomatoidea</taxon>
        <taxon>Schistosomatidae</taxon>
        <taxon>Schistosoma</taxon>
    </lineage>
</organism>
<name>A0AA85APX0_9TREM</name>
<accession>A0AA85APX0</accession>
<dbReference type="CDD" id="cd10442">
    <property type="entry name" value="GIY-YIG_PLEs"/>
    <property type="match status" value="1"/>
</dbReference>
<evidence type="ECO:0000313" key="2">
    <source>
        <dbReference type="Proteomes" id="UP000050791"/>
    </source>
</evidence>
<reference evidence="3" key="1">
    <citation type="submission" date="2023-11" db="UniProtKB">
        <authorList>
            <consortium name="WormBaseParasite"/>
        </authorList>
    </citation>
    <scope>IDENTIFICATION</scope>
</reference>
<protein>
    <recommendedName>
        <fullName evidence="1">GIY-YIG domain-containing protein</fullName>
    </recommendedName>
</protein>
<dbReference type="PROSITE" id="PS50164">
    <property type="entry name" value="GIY_YIG"/>
    <property type="match status" value="1"/>
</dbReference>
<dbReference type="InterPro" id="IPR058912">
    <property type="entry name" value="HTH_animal"/>
</dbReference>
<dbReference type="CDD" id="cd00304">
    <property type="entry name" value="RT_like"/>
    <property type="match status" value="1"/>
</dbReference>
<dbReference type="InterPro" id="IPR000305">
    <property type="entry name" value="GIY-YIG_endonuc"/>
</dbReference>